<name>A0A1B1ALR9_9PROT</name>
<keyword evidence="3" id="KW-1185">Reference proteome</keyword>
<dbReference type="Proteomes" id="UP000092498">
    <property type="component" value="Chromosome"/>
</dbReference>
<protein>
    <recommendedName>
        <fullName evidence="4">Trimeric autotransporter adhesin YadA-like head domain-containing protein</fullName>
    </recommendedName>
</protein>
<dbReference type="OrthoDB" id="7169802at2"/>
<feature type="chain" id="PRO_5008519019" description="Trimeric autotransporter adhesin YadA-like head domain-containing protein" evidence="1">
    <location>
        <begin position="22"/>
        <end position="399"/>
    </location>
</feature>
<dbReference type="InterPro" id="IPR049860">
    <property type="entry name" value="Holdfast_HfaD"/>
</dbReference>
<dbReference type="NCBIfam" id="NF037936">
    <property type="entry name" value="holdfast_HfaD"/>
    <property type="match status" value="1"/>
</dbReference>
<dbReference type="KEGG" id="cbot:ATE48_17105"/>
<evidence type="ECO:0000313" key="3">
    <source>
        <dbReference type="Proteomes" id="UP000092498"/>
    </source>
</evidence>
<evidence type="ECO:0000256" key="1">
    <source>
        <dbReference type="SAM" id="SignalP"/>
    </source>
</evidence>
<proteinExistence type="predicted"/>
<dbReference type="AlphaFoldDB" id="A0A1B1ALR9"/>
<dbReference type="STRING" id="1759059.ATE48_17105"/>
<dbReference type="InParanoid" id="A0A1B1ALR9"/>
<accession>A0A1B1ALR9</accession>
<organism evidence="2 3">
    <name type="scientific">Candidatus Viadribacter manganicus</name>
    <dbReference type="NCBI Taxonomy" id="1759059"/>
    <lineage>
        <taxon>Bacteria</taxon>
        <taxon>Pseudomonadati</taxon>
        <taxon>Pseudomonadota</taxon>
        <taxon>Alphaproteobacteria</taxon>
        <taxon>Hyphomonadales</taxon>
        <taxon>Hyphomonadaceae</taxon>
        <taxon>Candidatus Viadribacter</taxon>
    </lineage>
</organism>
<evidence type="ECO:0008006" key="4">
    <source>
        <dbReference type="Google" id="ProtNLM"/>
    </source>
</evidence>
<keyword evidence="1" id="KW-0732">Signal</keyword>
<gene>
    <name evidence="2" type="ORF">ATE48_17105</name>
</gene>
<dbReference type="EMBL" id="CP013244">
    <property type="protein sequence ID" value="ANP47504.1"/>
    <property type="molecule type" value="Genomic_DNA"/>
</dbReference>
<evidence type="ECO:0000313" key="2">
    <source>
        <dbReference type="EMBL" id="ANP47504.1"/>
    </source>
</evidence>
<sequence>MRAALSLLLSTALVGAPAAYAQSNNQYQSGDATAVTNVEAGWANDAGATAVASGNVVTANEDGSDTELDSTQHMDGATSAEADATVWTATGNVAITTAAVSNGATATVTNGASTINTAQIGHNDATASTYLRSGYAYNAATSASASNNTAAVSAQNAEILVLTDQSSTGSVSASAEMDAGIVEDQAVSGAVASANNLSVGGETATVLTATRQDATGASVSARSDLYVGYATNASGNATANANSVTIDNQWGYVNAAIEQNATASVSADSYVTLGGDFIGFASAGAYGVGNQATVANVGSDTVLDVAQSNGGDVYANAALAGDGGGMSLASSAAYGNSISGSVCTSCDMSVPSLTASSSQANDGNVYSSSVIRTTGATTVGATSTAIGNAATYQAYTPGG</sequence>
<reference evidence="2 3" key="1">
    <citation type="submission" date="2015-11" db="EMBL/GenBank/DDBJ databases">
        <title>Whole-Genome Sequence of Candidatus Oderbacter manganicum from the National Park Lower Oder Valley, Germany.</title>
        <authorList>
            <person name="Braun B."/>
            <person name="Liere K."/>
            <person name="Szewzyk U."/>
        </authorList>
    </citation>
    <scope>NUCLEOTIDE SEQUENCE [LARGE SCALE GENOMIC DNA]</scope>
    <source>
        <strain evidence="2 3">OTSz_A_272</strain>
    </source>
</reference>
<dbReference type="RefSeq" id="WP_066773699.1">
    <property type="nucleotide sequence ID" value="NZ_CP013244.1"/>
</dbReference>
<feature type="signal peptide" evidence="1">
    <location>
        <begin position="1"/>
        <end position="21"/>
    </location>
</feature>